<dbReference type="Proteomes" id="UP000326789">
    <property type="component" value="Unassembled WGS sequence"/>
</dbReference>
<dbReference type="AlphaFoldDB" id="A0A5N3R440"/>
<dbReference type="RefSeq" id="WP_150869492.1">
    <property type="nucleotide sequence ID" value="NZ_VWSE01000004.1"/>
</dbReference>
<evidence type="ECO:0000259" key="1">
    <source>
        <dbReference type="Pfam" id="PF11329"/>
    </source>
</evidence>
<organism evidence="2 3">
    <name type="scientific">Vibrio fortis</name>
    <dbReference type="NCBI Taxonomy" id="212667"/>
    <lineage>
        <taxon>Bacteria</taxon>
        <taxon>Pseudomonadati</taxon>
        <taxon>Pseudomonadota</taxon>
        <taxon>Gammaproteobacteria</taxon>
        <taxon>Vibrionales</taxon>
        <taxon>Vibrionaceae</taxon>
        <taxon>Vibrio</taxon>
    </lineage>
</organism>
<protein>
    <submittedName>
        <fullName evidence="2">DUF3131 domain-containing protein</fullName>
    </submittedName>
</protein>
<evidence type="ECO:0000313" key="2">
    <source>
        <dbReference type="EMBL" id="KAB0289176.1"/>
    </source>
</evidence>
<evidence type="ECO:0000313" key="3">
    <source>
        <dbReference type="Proteomes" id="UP000326789"/>
    </source>
</evidence>
<proteinExistence type="predicted"/>
<feature type="domain" description="DUF3131" evidence="1">
    <location>
        <begin position="116"/>
        <end position="471"/>
    </location>
</feature>
<accession>A0A5N3R440</accession>
<gene>
    <name evidence="2" type="ORF">F2P58_08810</name>
</gene>
<comment type="caution">
    <text evidence="2">The sequence shown here is derived from an EMBL/GenBank/DDBJ whole genome shotgun (WGS) entry which is preliminary data.</text>
</comment>
<dbReference type="InterPro" id="IPR021478">
    <property type="entry name" value="DUF3131"/>
</dbReference>
<reference evidence="2 3" key="1">
    <citation type="submission" date="2019-09" db="EMBL/GenBank/DDBJ databases">
        <title>Whole genome sequence of Vibrio fortis.</title>
        <authorList>
            <person name="Das S.K."/>
        </authorList>
    </citation>
    <scope>NUCLEOTIDE SEQUENCE [LARGE SCALE GENOMIC DNA]</scope>
    <source>
        <strain evidence="2 3">AN60</strain>
    </source>
</reference>
<dbReference type="Gene3D" id="1.50.10.140">
    <property type="match status" value="1"/>
</dbReference>
<dbReference type="Pfam" id="PF11329">
    <property type="entry name" value="DUF3131"/>
    <property type="match status" value="1"/>
</dbReference>
<name>A0A5N3R440_9VIBR</name>
<sequence length="477" mass="54040">MSQIALEQFLHRHTQYKTVFLSLTAFFTSFASYGDEEVSFYGQRGVSTVEEGESVESATTPKTQYYRRVIAPPIAEDAKENNVTDTNQVEVHVGHPQSTIVKNDGPIALSRNERLLAKKAEHYIQRNFHKETGLWNSVQGYTHTTMWDVASGIAATLALEALGMKETKQVHYELEKTLATLSSFPLYKGSLPNREYSTKTGLPSGRLSDSKSNGNGWSALDIGRLLIWLKILEQQHPELSQSVKEIITRWDLSRAVHNGTLFGAKLYKNREYYRQEGRNGYLQYAAEGFKMYGYELPFPNLDDYLETIEIQGIDIQIDSRNVPFLTSDPYVLASIEYQSDPSWSQLVPFYELHKQKWEETGIITAYAEDAMSKNPWFAYNNIYYYGKPWTSVSPSGKTIENPQVLSNKVGFGFSVLFDDEFSDLLYQEVLGSSLKFRSIPAGKYSNGGINSSLNINTNSLILVGLWYKSKGRTPILN</sequence>
<dbReference type="EMBL" id="VWSE01000004">
    <property type="protein sequence ID" value="KAB0289176.1"/>
    <property type="molecule type" value="Genomic_DNA"/>
</dbReference>